<evidence type="ECO:0000313" key="1">
    <source>
        <dbReference type="EMBL" id="OJF97564.1"/>
    </source>
</evidence>
<reference evidence="1 2" key="1">
    <citation type="submission" date="2016-02" db="EMBL/GenBank/DDBJ databases">
        <title>Genome sequencing of a beta-galactosidase producing bacteria Rhizobium sp. 59.</title>
        <authorList>
            <person name="Wang D."/>
            <person name="Kot W."/>
            <person name="Qin Y."/>
            <person name="Hansen L."/>
            <person name="Naqvi K."/>
            <person name="Rensing C."/>
        </authorList>
    </citation>
    <scope>NUCLEOTIDE SEQUENCE [LARGE SCALE GENOMIC DNA]</scope>
    <source>
        <strain evidence="1 2">59</strain>
    </source>
</reference>
<dbReference type="Proteomes" id="UP000182661">
    <property type="component" value="Unassembled WGS sequence"/>
</dbReference>
<evidence type="ECO:0000313" key="2">
    <source>
        <dbReference type="Proteomes" id="UP000182661"/>
    </source>
</evidence>
<proteinExistence type="predicted"/>
<organism evidence="1 2">
    <name type="scientific">Pararhizobium antarcticum</name>
    <dbReference type="NCBI Taxonomy" id="1798805"/>
    <lineage>
        <taxon>Bacteria</taxon>
        <taxon>Pseudomonadati</taxon>
        <taxon>Pseudomonadota</taxon>
        <taxon>Alphaproteobacteria</taxon>
        <taxon>Hyphomicrobiales</taxon>
        <taxon>Rhizobiaceae</taxon>
        <taxon>Rhizobium/Agrobacterium group</taxon>
        <taxon>Pararhizobium</taxon>
    </lineage>
</organism>
<sequence>MSTTISIHATVHVGELSQEIAYLRNRNLILAQALYESEIERERPAEEVERISKHANICEADAGGDGVEWQGGDV</sequence>
<accession>A0A657LUJ8</accession>
<protein>
    <submittedName>
        <fullName evidence="1">Uncharacterized protein</fullName>
    </submittedName>
</protein>
<comment type="caution">
    <text evidence="1">The sequence shown here is derived from an EMBL/GenBank/DDBJ whole genome shotgun (WGS) entry which is preliminary data.</text>
</comment>
<name>A0A657LUJ8_9HYPH</name>
<dbReference type="RefSeq" id="WP_071832940.1">
    <property type="nucleotide sequence ID" value="NZ_LSRP01000082.1"/>
</dbReference>
<dbReference type="AlphaFoldDB" id="A0A657LUJ8"/>
<gene>
    <name evidence="1" type="ORF">AX760_16505</name>
</gene>
<dbReference type="EMBL" id="LSRP01000082">
    <property type="protein sequence ID" value="OJF97564.1"/>
    <property type="molecule type" value="Genomic_DNA"/>
</dbReference>
<keyword evidence="2" id="KW-1185">Reference proteome</keyword>